<dbReference type="Pfam" id="PF02472">
    <property type="entry name" value="ExbD"/>
    <property type="match status" value="1"/>
</dbReference>
<feature type="transmembrane region" description="Helical" evidence="8">
    <location>
        <begin position="24"/>
        <end position="48"/>
    </location>
</feature>
<dbReference type="eggNOG" id="COG0848">
    <property type="taxonomic scope" value="Bacteria"/>
</dbReference>
<dbReference type="EMBL" id="AMRL01000013">
    <property type="protein sequence ID" value="EKE75056.1"/>
    <property type="molecule type" value="Genomic_DNA"/>
</dbReference>
<evidence type="ECO:0000256" key="8">
    <source>
        <dbReference type="SAM" id="Phobius"/>
    </source>
</evidence>
<keyword evidence="4 7" id="KW-0812">Transmembrane</keyword>
<dbReference type="PANTHER" id="PTHR30558">
    <property type="entry name" value="EXBD MEMBRANE COMPONENT OF PMF-DRIVEN MACROMOLECULE IMPORT SYSTEM"/>
    <property type="match status" value="1"/>
</dbReference>
<dbReference type="GO" id="GO:0005886">
    <property type="term" value="C:plasma membrane"/>
    <property type="evidence" value="ECO:0007669"/>
    <property type="project" value="UniProtKB-SubCell"/>
</dbReference>
<dbReference type="InterPro" id="IPR003400">
    <property type="entry name" value="ExbD"/>
</dbReference>
<keyword evidence="7" id="KW-0653">Protein transport</keyword>
<evidence type="ECO:0000256" key="7">
    <source>
        <dbReference type="RuleBase" id="RU003879"/>
    </source>
</evidence>
<evidence type="ECO:0000256" key="4">
    <source>
        <dbReference type="ARBA" id="ARBA00022692"/>
    </source>
</evidence>
<proteinExistence type="inferred from homology"/>
<evidence type="ECO:0000256" key="2">
    <source>
        <dbReference type="ARBA" id="ARBA00005811"/>
    </source>
</evidence>
<evidence type="ECO:0000256" key="3">
    <source>
        <dbReference type="ARBA" id="ARBA00022475"/>
    </source>
</evidence>
<keyword evidence="5 8" id="KW-1133">Transmembrane helix</keyword>
<dbReference type="GO" id="GO:0022857">
    <property type="term" value="F:transmembrane transporter activity"/>
    <property type="evidence" value="ECO:0007669"/>
    <property type="project" value="InterPro"/>
</dbReference>
<keyword evidence="7" id="KW-0813">Transport</keyword>
<keyword evidence="10" id="KW-1185">Reference proteome</keyword>
<comment type="caution">
    <text evidence="9">The sequence shown here is derived from an EMBL/GenBank/DDBJ whole genome shotgun (WGS) entry which is preliminary data.</text>
</comment>
<name>K2IX55_9PROT</name>
<evidence type="ECO:0000313" key="9">
    <source>
        <dbReference type="EMBL" id="EKE75056.1"/>
    </source>
</evidence>
<dbReference type="PANTHER" id="PTHR30558:SF3">
    <property type="entry name" value="BIOPOLYMER TRANSPORT PROTEIN EXBD-RELATED"/>
    <property type="match status" value="1"/>
</dbReference>
<reference evidence="9 10" key="1">
    <citation type="journal article" date="2012" name="J. Bacteriol.">
        <title>Genome Sequence of Oceanibaculum indicum Type Strain P24.</title>
        <authorList>
            <person name="Lai Q."/>
            <person name="Shao Z."/>
        </authorList>
    </citation>
    <scope>NUCLEOTIDE SEQUENCE [LARGE SCALE GENOMIC DNA]</scope>
    <source>
        <strain evidence="9 10">P24</strain>
    </source>
</reference>
<dbReference type="PATRIC" id="fig|1207063.3.peg.2259"/>
<dbReference type="GO" id="GO:0015031">
    <property type="term" value="P:protein transport"/>
    <property type="evidence" value="ECO:0007669"/>
    <property type="project" value="UniProtKB-KW"/>
</dbReference>
<comment type="subcellular location">
    <subcellularLocation>
        <location evidence="1">Cell membrane</location>
        <topology evidence="1">Single-pass membrane protein</topology>
    </subcellularLocation>
    <subcellularLocation>
        <location evidence="7">Cell membrane</location>
        <topology evidence="7">Single-pass type II membrane protein</topology>
    </subcellularLocation>
</comment>
<evidence type="ECO:0000313" key="10">
    <source>
        <dbReference type="Proteomes" id="UP000006746"/>
    </source>
</evidence>
<comment type="similarity">
    <text evidence="2 7">Belongs to the ExbD/TolR family.</text>
</comment>
<protein>
    <submittedName>
        <fullName evidence="9">Biopolymer transport protein ExbD/TolR</fullName>
    </submittedName>
</protein>
<dbReference type="STRING" id="1207063.P24_11165"/>
<accession>K2IX55</accession>
<keyword evidence="3" id="KW-1003">Cell membrane</keyword>
<organism evidence="9 10">
    <name type="scientific">Oceanibaculum indicum P24</name>
    <dbReference type="NCBI Taxonomy" id="1207063"/>
    <lineage>
        <taxon>Bacteria</taxon>
        <taxon>Pseudomonadati</taxon>
        <taxon>Pseudomonadota</taxon>
        <taxon>Alphaproteobacteria</taxon>
        <taxon>Rhodospirillales</taxon>
        <taxon>Oceanibaculaceae</taxon>
        <taxon>Oceanibaculum</taxon>
    </lineage>
</organism>
<evidence type="ECO:0000256" key="6">
    <source>
        <dbReference type="ARBA" id="ARBA00023136"/>
    </source>
</evidence>
<evidence type="ECO:0000256" key="1">
    <source>
        <dbReference type="ARBA" id="ARBA00004162"/>
    </source>
</evidence>
<dbReference type="Gene3D" id="3.30.420.270">
    <property type="match status" value="1"/>
</dbReference>
<keyword evidence="6 8" id="KW-0472">Membrane</keyword>
<evidence type="ECO:0000256" key="5">
    <source>
        <dbReference type="ARBA" id="ARBA00022989"/>
    </source>
</evidence>
<gene>
    <name evidence="9" type="ORF">P24_11165</name>
</gene>
<dbReference type="AlphaFoldDB" id="K2IX55"/>
<sequence length="143" mass="15708">MRPPACASRMHSLRSSLPAKRRQLISLTPLIDVVFILLIFFMLASSFLDWRTITLNTPGQAVATPDMEGAMLVRLRADGSLDLAGEALSAEQLQTRLQAALARKPDQRVLVRPERGVAMQRAVEVLDMVTASGIKDVSLVRGR</sequence>
<dbReference type="Proteomes" id="UP000006746">
    <property type="component" value="Unassembled WGS sequence"/>
</dbReference>